<dbReference type="Pfam" id="PF03478">
    <property type="entry name" value="Beta-prop_KIB1-4"/>
    <property type="match status" value="1"/>
</dbReference>
<dbReference type="PANTHER" id="PTHR47123:SF7">
    <property type="entry name" value="DUF295 DOMAIN-CONTAINING PROTEIN"/>
    <property type="match status" value="1"/>
</dbReference>
<accession>A0A9W3DJD1</accession>
<feature type="domain" description="KIB1-4 beta-propeller" evidence="1">
    <location>
        <begin position="170"/>
        <end position="348"/>
    </location>
</feature>
<dbReference type="OrthoDB" id="599103at2759"/>
<dbReference type="AlphaFoldDB" id="A0A9W3DJD1"/>
<dbReference type="InterPro" id="IPR005174">
    <property type="entry name" value="KIB1-4_b-propeller"/>
</dbReference>
<name>A0A9W3DJD1_RAPSA</name>
<dbReference type="KEGG" id="rsz:108850220"/>
<evidence type="ECO:0000313" key="2">
    <source>
        <dbReference type="Proteomes" id="UP000504610"/>
    </source>
</evidence>
<gene>
    <name evidence="3" type="primary">LOC108850220</name>
</gene>
<proteinExistence type="predicted"/>
<protein>
    <submittedName>
        <fullName evidence="3">F-box/kelch-repeat protein At5g24040</fullName>
    </submittedName>
</protein>
<reference evidence="3" key="2">
    <citation type="submission" date="2025-08" db="UniProtKB">
        <authorList>
            <consortium name="RefSeq"/>
        </authorList>
    </citation>
    <scope>IDENTIFICATION</scope>
    <source>
        <tissue evidence="3">Leaf</tissue>
    </source>
</reference>
<dbReference type="Proteomes" id="UP000504610">
    <property type="component" value="Chromosome 4"/>
</dbReference>
<sequence>MENWSELPSEIIHSISLRIDNLFDLIHFRSVCSFWRSSSLLKLRRMKAPRCPLPVDSGAYGDDCHVSTTRIYLVKSSSDHNGPRYCKPVRLFKIGENENGDIVLNRFFARTSYYSRRVNPPFSLDLLRCQVFELAQEHVACSTWSDGFQRLVKLEEDIGFMSLGADNNEFMVLRNSIFTAPTVYRSVEERWTELQITHPDANLEAIVSYRSKFYAIDITGRTIVVEPTYLQVTTFQRSRPCDKTRKRWLVNSEDKVLLVELCSENHADFSIPDIREKKIWFEVSELDVERNDWNQVEDVGGRVLFLDEHCSFSYLATEIQGFRGNSIIFPNLWERFNNPCEQESILVYEFNEQGVRCAEDIPEYVDLLPSFPGWAISNA</sequence>
<organism evidence="2 3">
    <name type="scientific">Raphanus sativus</name>
    <name type="common">Radish</name>
    <name type="synonym">Raphanus raphanistrum var. sativus</name>
    <dbReference type="NCBI Taxonomy" id="3726"/>
    <lineage>
        <taxon>Eukaryota</taxon>
        <taxon>Viridiplantae</taxon>
        <taxon>Streptophyta</taxon>
        <taxon>Embryophyta</taxon>
        <taxon>Tracheophyta</taxon>
        <taxon>Spermatophyta</taxon>
        <taxon>Magnoliopsida</taxon>
        <taxon>eudicotyledons</taxon>
        <taxon>Gunneridae</taxon>
        <taxon>Pentapetalae</taxon>
        <taxon>rosids</taxon>
        <taxon>malvids</taxon>
        <taxon>Brassicales</taxon>
        <taxon>Brassicaceae</taxon>
        <taxon>Brassiceae</taxon>
        <taxon>Raphanus</taxon>
    </lineage>
</organism>
<dbReference type="RefSeq" id="XP_056863924.1">
    <property type="nucleotide sequence ID" value="XM_057007944.1"/>
</dbReference>
<keyword evidence="2" id="KW-1185">Reference proteome</keyword>
<evidence type="ECO:0000259" key="1">
    <source>
        <dbReference type="Pfam" id="PF03478"/>
    </source>
</evidence>
<evidence type="ECO:0000313" key="3">
    <source>
        <dbReference type="RefSeq" id="XP_056863924.1"/>
    </source>
</evidence>
<dbReference type="GeneID" id="108850220"/>
<reference evidence="2" key="1">
    <citation type="journal article" date="2019" name="Database">
        <title>The radish genome database (RadishGD): an integrated information resource for radish genomics.</title>
        <authorList>
            <person name="Yu H.J."/>
            <person name="Baek S."/>
            <person name="Lee Y.J."/>
            <person name="Cho A."/>
            <person name="Mun J.H."/>
        </authorList>
    </citation>
    <scope>NUCLEOTIDE SEQUENCE [LARGE SCALE GENOMIC DNA]</scope>
    <source>
        <strain evidence="2">cv. WK10039</strain>
    </source>
</reference>
<dbReference type="PANTHER" id="PTHR47123">
    <property type="entry name" value="F-BOX PROTEIN SKIP23"/>
    <property type="match status" value="1"/>
</dbReference>
<dbReference type="InterPro" id="IPR051304">
    <property type="entry name" value="SCF_F-box_domain"/>
</dbReference>